<dbReference type="SUPFAM" id="SSF47954">
    <property type="entry name" value="Cyclin-like"/>
    <property type="match status" value="1"/>
</dbReference>
<dbReference type="Gene3D" id="1.10.472.10">
    <property type="entry name" value="Cyclin-like"/>
    <property type="match status" value="1"/>
</dbReference>
<sequence length="180" mass="20940">MQWLKYFIVHRRSRAQRLKDFSSKNTELRFCHLFLRRMAVDKNTLVAVHYILSDLLRIPINKKLFVRRIGQVAAAATCHENELILAIILLLRALQSNAHITEKNIYYQYFVAITLANSYLYDAQLSLSQWAQSCWVTVEPSKIFGAQLLFLSDVDWDLCVSEADYMEIALCIDLLCEVYA</sequence>
<dbReference type="VEuPathDB" id="GiardiaDB:DHA2_6559"/>
<evidence type="ECO:0000313" key="1">
    <source>
        <dbReference type="EMBL" id="ESU36098.1"/>
    </source>
</evidence>
<dbReference type="EMBL" id="AHGT01000057">
    <property type="protein sequence ID" value="ESU36098.1"/>
    <property type="molecule type" value="Genomic_DNA"/>
</dbReference>
<dbReference type="Proteomes" id="UP000018320">
    <property type="component" value="Unassembled WGS sequence"/>
</dbReference>
<dbReference type="VEuPathDB" id="GiardiaDB:GL50803_006559"/>
<reference evidence="1 2" key="2">
    <citation type="journal article" date="2013" name="Genome Biol. Evol.">
        <title>Genome sequencing of Giardia lamblia genotypes A2 and B isolates (DH and GS) and comparative analysis with the genomes of genotypes A1 and E (WB and Pig).</title>
        <authorList>
            <person name="Adam R.D."/>
            <person name="Dahlstrom E.W."/>
            <person name="Martens C.A."/>
            <person name="Bruno D.P."/>
            <person name="Barbian K.D."/>
            <person name="Ricklefs S.M."/>
            <person name="Hernandez M.M."/>
            <person name="Narla N.P."/>
            <person name="Patel R.B."/>
            <person name="Porcella S.F."/>
            <person name="Nash T.E."/>
        </authorList>
    </citation>
    <scope>NUCLEOTIDE SEQUENCE [LARGE SCALE GENOMIC DNA]</scope>
    <source>
        <strain evidence="1 2">DH</strain>
    </source>
</reference>
<organism evidence="1 2">
    <name type="scientific">Giardia intestinalis</name>
    <name type="common">Giardia lamblia</name>
    <dbReference type="NCBI Taxonomy" id="5741"/>
    <lineage>
        <taxon>Eukaryota</taxon>
        <taxon>Metamonada</taxon>
        <taxon>Diplomonadida</taxon>
        <taxon>Hexamitidae</taxon>
        <taxon>Giardiinae</taxon>
        <taxon>Giardia</taxon>
    </lineage>
</organism>
<gene>
    <name evidence="1" type="ORF">DHA2_6559</name>
</gene>
<name>V6TB34_GIAIN</name>
<accession>V6TB34</accession>
<evidence type="ECO:0008006" key="3">
    <source>
        <dbReference type="Google" id="ProtNLM"/>
    </source>
</evidence>
<dbReference type="AlphaFoldDB" id="V6TB34"/>
<dbReference type="VEuPathDB" id="GiardiaDB:GL50581_1118"/>
<proteinExistence type="predicted"/>
<evidence type="ECO:0000313" key="2">
    <source>
        <dbReference type="Proteomes" id="UP000018320"/>
    </source>
</evidence>
<reference evidence="2" key="1">
    <citation type="submission" date="2012-02" db="EMBL/GenBank/DDBJ databases">
        <title>Genome sequencing of Giardia lamblia Genotypes A2 and B isolates (DH and GS) and comparative analysis with the genomes of Genotypes A1 and E (WB and Pig).</title>
        <authorList>
            <person name="Adam R."/>
            <person name="Dahlstrom E."/>
            <person name="Martens C."/>
            <person name="Bruno D."/>
            <person name="Barbian K."/>
            <person name="Porcella S.F."/>
            <person name="Nash T."/>
        </authorList>
    </citation>
    <scope>NUCLEOTIDE SEQUENCE</scope>
    <source>
        <strain evidence="2">DH</strain>
    </source>
</reference>
<comment type="caution">
    <text evidence="1">The sequence shown here is derived from an EMBL/GenBank/DDBJ whole genome shotgun (WGS) entry which is preliminary data.</text>
</comment>
<dbReference type="VEuPathDB" id="GiardiaDB:QR46_3490"/>
<protein>
    <recommendedName>
        <fullName evidence="3">Cyclin N-terminal domain-containing protein</fullName>
    </recommendedName>
</protein>
<dbReference type="InterPro" id="IPR036915">
    <property type="entry name" value="Cyclin-like_sf"/>
</dbReference>